<comment type="similarity">
    <text evidence="2">Belongs to the ABC transporter superfamily. ABCD family. Peroxisomal fatty acyl CoA transporter (TC 3.A.1.203) subfamily.</text>
</comment>
<dbReference type="InterPro" id="IPR011009">
    <property type="entry name" value="Kinase-like_dom_sf"/>
</dbReference>
<evidence type="ECO:0000256" key="4">
    <source>
        <dbReference type="ARBA" id="ARBA00022692"/>
    </source>
</evidence>
<evidence type="ECO:0000313" key="13">
    <source>
        <dbReference type="Proteomes" id="UP001213000"/>
    </source>
</evidence>
<dbReference type="GO" id="GO:0005524">
    <property type="term" value="F:ATP binding"/>
    <property type="evidence" value="ECO:0007669"/>
    <property type="project" value="UniProtKB-KW"/>
</dbReference>
<dbReference type="PANTHER" id="PTHR11384">
    <property type="entry name" value="ATP-BINDING CASSETTE, SUB-FAMILY D MEMBER"/>
    <property type="match status" value="1"/>
</dbReference>
<keyword evidence="13" id="KW-1185">Reference proteome</keyword>
<dbReference type="InterPro" id="IPR003593">
    <property type="entry name" value="AAA+_ATPase"/>
</dbReference>
<evidence type="ECO:0000256" key="8">
    <source>
        <dbReference type="ARBA" id="ARBA00023136"/>
    </source>
</evidence>
<proteinExistence type="inferred from homology"/>
<dbReference type="InterPro" id="IPR027417">
    <property type="entry name" value="P-loop_NTPase"/>
</dbReference>
<evidence type="ECO:0000256" key="1">
    <source>
        <dbReference type="ARBA" id="ARBA00008171"/>
    </source>
</evidence>
<evidence type="ECO:0000256" key="9">
    <source>
        <dbReference type="SAM" id="Coils"/>
    </source>
</evidence>
<keyword evidence="4" id="KW-0812">Transmembrane</keyword>
<keyword evidence="9" id="KW-0175">Coiled coil</keyword>
<dbReference type="GO" id="GO:0042760">
    <property type="term" value="P:very long-chain fatty acid catabolic process"/>
    <property type="evidence" value="ECO:0007669"/>
    <property type="project" value="TreeGrafter"/>
</dbReference>
<evidence type="ECO:0000259" key="11">
    <source>
        <dbReference type="PROSITE" id="PS50893"/>
    </source>
</evidence>
<feature type="domain" description="ABC transporter" evidence="11">
    <location>
        <begin position="98"/>
        <end position="350"/>
    </location>
</feature>
<dbReference type="InterPro" id="IPR000719">
    <property type="entry name" value="Prot_kinase_dom"/>
</dbReference>
<sequence>MDRGLCNKVLVVGSRSDSSEAGRNRARDDAVAGRTEAYISNRRLLLSLADAGGRLMYAYKDLLELAGLTTRLYTLISTLHNLPRTPEGQVSIDGSFEIRNVDVAIPSNSSGEASTSSTPTSALVQDLSFVVRPNEHLMITGSNGVGKTAIARVLAGLWSPQNGAFASVHTPPNAHNHMQPSVFVVPQRAYMVSGSLLDQIIYPHTYPEFVNAGRTVDELEDILEKVFLTYLPEREGGWMTKKEWRDVLSGGEKQRMSLARVFYHRPKFAILDECTSAVSSDVEGRMYESLKAIGVTLITISLRPSLTKYHTQLLTLNLDSSGPAQWMLSRVGTAEERMEINREIKTLEERLADVESWEARVKELDELHGFVRGLGYSVVLAVFDRCTRLMRKYDGGTAVFGIVVDVRRVWCIREFVNSDSHSQMQAHSAEISQGNRTLVTLLQANRGSLNQISKKSRRWELKNHKGMINTYSDLLIPPYHDYFRPRLEFHPSCEYSPPVSETQQLSVILNARQQSEKAHYESHNENRNPSGRKWIMECRAMVADHFPAAAPSSGAEITVSTASMSTPALPSIIPNTFEASEPCTRSYNLASWYIVTDRNATKYRVRTLRLPGLGAGRPSHCLSPVKDRVLSEVLDRVPTHPFIAPMGFCTLAGRTDTATGRETVALVSPFYELSVLDLLNNARQDERLKWARQTCQAVESLHQRDIVHGNIHLGNFMIDRDNNAVLVDTFLFTATVQSLGPSLVDELKNSEHMYPDTLAYKRRSVLGDPNEELILALTKNPTKRDDVFSLAVTIWTIFEGKQLWQECQKRQIIRKIMEGNHKSMDKPLAMDAELWSVIKKPLHNESDEASFDPAAILQEIITRL</sequence>
<dbReference type="SMART" id="SM00382">
    <property type="entry name" value="AAA"/>
    <property type="match status" value="1"/>
</dbReference>
<keyword evidence="7" id="KW-1133">Transmembrane helix</keyword>
<dbReference type="Proteomes" id="UP001213000">
    <property type="component" value="Unassembled WGS sequence"/>
</dbReference>
<dbReference type="GO" id="GO:0005324">
    <property type="term" value="F:long-chain fatty acid transmembrane transporter activity"/>
    <property type="evidence" value="ECO:0007669"/>
    <property type="project" value="TreeGrafter"/>
</dbReference>
<keyword evidence="6" id="KW-0067">ATP-binding</keyword>
<dbReference type="EMBL" id="JANIEX010001858">
    <property type="protein sequence ID" value="KAJ3553868.1"/>
    <property type="molecule type" value="Genomic_DNA"/>
</dbReference>
<evidence type="ECO:0000256" key="3">
    <source>
        <dbReference type="ARBA" id="ARBA00022448"/>
    </source>
</evidence>
<dbReference type="SUPFAM" id="SSF56112">
    <property type="entry name" value="Protein kinase-like (PK-like)"/>
    <property type="match status" value="1"/>
</dbReference>
<dbReference type="Gene3D" id="1.10.510.10">
    <property type="entry name" value="Transferase(Phosphotransferase) domain 1"/>
    <property type="match status" value="1"/>
</dbReference>
<dbReference type="Gene3D" id="3.40.50.300">
    <property type="entry name" value="P-loop containing nucleotide triphosphate hydrolases"/>
    <property type="match status" value="1"/>
</dbReference>
<feature type="domain" description="Protein kinase" evidence="10">
    <location>
        <begin position="545"/>
        <end position="864"/>
    </location>
</feature>
<evidence type="ECO:0000256" key="2">
    <source>
        <dbReference type="ARBA" id="ARBA00008575"/>
    </source>
</evidence>
<feature type="coiled-coil region" evidence="9">
    <location>
        <begin position="330"/>
        <end position="367"/>
    </location>
</feature>
<dbReference type="PROSITE" id="PS50011">
    <property type="entry name" value="PROTEIN_KINASE_DOM"/>
    <property type="match status" value="1"/>
</dbReference>
<comment type="caution">
    <text evidence="12">The sequence shown here is derived from an EMBL/GenBank/DDBJ whole genome shotgun (WGS) entry which is preliminary data.</text>
</comment>
<keyword evidence="5" id="KW-0547">Nucleotide-binding</keyword>
<dbReference type="GO" id="GO:0016887">
    <property type="term" value="F:ATP hydrolysis activity"/>
    <property type="evidence" value="ECO:0007669"/>
    <property type="project" value="InterPro"/>
</dbReference>
<organism evidence="12 13">
    <name type="scientific">Leucocoprinus birnbaumii</name>
    <dbReference type="NCBI Taxonomy" id="56174"/>
    <lineage>
        <taxon>Eukaryota</taxon>
        <taxon>Fungi</taxon>
        <taxon>Dikarya</taxon>
        <taxon>Basidiomycota</taxon>
        <taxon>Agaricomycotina</taxon>
        <taxon>Agaricomycetes</taxon>
        <taxon>Agaricomycetidae</taxon>
        <taxon>Agaricales</taxon>
        <taxon>Agaricineae</taxon>
        <taxon>Agaricaceae</taxon>
        <taxon>Leucocoprinus</taxon>
    </lineage>
</organism>
<gene>
    <name evidence="12" type="ORF">NP233_g12546</name>
</gene>
<dbReference type="AlphaFoldDB" id="A0AAD5VIE2"/>
<evidence type="ECO:0000256" key="7">
    <source>
        <dbReference type="ARBA" id="ARBA00022989"/>
    </source>
</evidence>
<evidence type="ECO:0000256" key="6">
    <source>
        <dbReference type="ARBA" id="ARBA00022840"/>
    </source>
</evidence>
<dbReference type="PANTHER" id="PTHR11384:SF67">
    <property type="entry name" value="ATP-BINDING CASSETTE SUB-FAMILY D MEMBER 1"/>
    <property type="match status" value="1"/>
</dbReference>
<dbReference type="GO" id="GO:0015910">
    <property type="term" value="P:long-chain fatty acid import into peroxisome"/>
    <property type="evidence" value="ECO:0007669"/>
    <property type="project" value="TreeGrafter"/>
</dbReference>
<dbReference type="GO" id="GO:0005778">
    <property type="term" value="C:peroxisomal membrane"/>
    <property type="evidence" value="ECO:0007669"/>
    <property type="project" value="TreeGrafter"/>
</dbReference>
<dbReference type="InterPro" id="IPR003439">
    <property type="entry name" value="ABC_transporter-like_ATP-bd"/>
</dbReference>
<dbReference type="PROSITE" id="PS00211">
    <property type="entry name" value="ABC_TRANSPORTER_1"/>
    <property type="match status" value="1"/>
</dbReference>
<dbReference type="GO" id="GO:0007031">
    <property type="term" value="P:peroxisome organization"/>
    <property type="evidence" value="ECO:0007669"/>
    <property type="project" value="TreeGrafter"/>
</dbReference>
<dbReference type="InterPro" id="IPR050835">
    <property type="entry name" value="ABC_transporter_sub-D"/>
</dbReference>
<keyword evidence="8" id="KW-0472">Membrane</keyword>
<name>A0AAD5VIE2_9AGAR</name>
<evidence type="ECO:0000259" key="10">
    <source>
        <dbReference type="PROSITE" id="PS50011"/>
    </source>
</evidence>
<dbReference type="SMART" id="SM00220">
    <property type="entry name" value="S_TKc"/>
    <property type="match status" value="1"/>
</dbReference>
<evidence type="ECO:0008006" key="14">
    <source>
        <dbReference type="Google" id="ProtNLM"/>
    </source>
</evidence>
<dbReference type="GO" id="GO:0004672">
    <property type="term" value="F:protein kinase activity"/>
    <property type="evidence" value="ECO:0007669"/>
    <property type="project" value="InterPro"/>
</dbReference>
<comment type="similarity">
    <text evidence="1">Belongs to the protein kinase superfamily. TKL Ser/Thr protein kinase family. ROCO subfamily.</text>
</comment>
<dbReference type="GO" id="GO:0006635">
    <property type="term" value="P:fatty acid beta-oxidation"/>
    <property type="evidence" value="ECO:0007669"/>
    <property type="project" value="TreeGrafter"/>
</dbReference>
<keyword evidence="3" id="KW-0813">Transport</keyword>
<dbReference type="SUPFAM" id="SSF52540">
    <property type="entry name" value="P-loop containing nucleoside triphosphate hydrolases"/>
    <property type="match status" value="1"/>
</dbReference>
<dbReference type="InterPro" id="IPR017871">
    <property type="entry name" value="ABC_transporter-like_CS"/>
</dbReference>
<reference evidence="12" key="1">
    <citation type="submission" date="2022-07" db="EMBL/GenBank/DDBJ databases">
        <title>Genome Sequence of Leucocoprinus birnbaumii.</title>
        <authorList>
            <person name="Buettner E."/>
        </authorList>
    </citation>
    <scope>NUCLEOTIDE SEQUENCE</scope>
    <source>
        <strain evidence="12">VT141</strain>
    </source>
</reference>
<dbReference type="PROSITE" id="PS50893">
    <property type="entry name" value="ABC_TRANSPORTER_2"/>
    <property type="match status" value="1"/>
</dbReference>
<dbReference type="Pfam" id="PF00005">
    <property type="entry name" value="ABC_tran"/>
    <property type="match status" value="1"/>
</dbReference>
<evidence type="ECO:0000313" key="12">
    <source>
        <dbReference type="EMBL" id="KAJ3553868.1"/>
    </source>
</evidence>
<dbReference type="GO" id="GO:0042626">
    <property type="term" value="F:ATPase-coupled transmembrane transporter activity"/>
    <property type="evidence" value="ECO:0007669"/>
    <property type="project" value="TreeGrafter"/>
</dbReference>
<evidence type="ECO:0000256" key="5">
    <source>
        <dbReference type="ARBA" id="ARBA00022741"/>
    </source>
</evidence>
<accession>A0AAD5VIE2</accession>
<dbReference type="CDD" id="cd03223">
    <property type="entry name" value="ABCD_peroxisomal_ALDP"/>
    <property type="match status" value="1"/>
</dbReference>
<dbReference type="InterPro" id="IPR001245">
    <property type="entry name" value="Ser-Thr/Tyr_kinase_cat_dom"/>
</dbReference>
<dbReference type="Pfam" id="PF07714">
    <property type="entry name" value="PK_Tyr_Ser-Thr"/>
    <property type="match status" value="1"/>
</dbReference>
<protein>
    <recommendedName>
        <fullName evidence="14">Protein kinase domain-containing protein</fullName>
    </recommendedName>
</protein>